<organism evidence="2 3">
    <name type="scientific">Virgibacillus sediminis</name>
    <dbReference type="NCBI Taxonomy" id="202260"/>
    <lineage>
        <taxon>Bacteria</taxon>
        <taxon>Bacillati</taxon>
        <taxon>Bacillota</taxon>
        <taxon>Bacilli</taxon>
        <taxon>Bacillales</taxon>
        <taxon>Bacillaceae</taxon>
        <taxon>Virgibacillus</taxon>
    </lineage>
</organism>
<keyword evidence="1" id="KW-1133">Transmembrane helix</keyword>
<gene>
    <name evidence="2" type="ORF">ACFODW_16800</name>
</gene>
<reference evidence="3" key="1">
    <citation type="journal article" date="2019" name="Int. J. Syst. Evol. Microbiol.">
        <title>The Global Catalogue of Microorganisms (GCM) 10K type strain sequencing project: providing services to taxonomists for standard genome sequencing and annotation.</title>
        <authorList>
            <consortium name="The Broad Institute Genomics Platform"/>
            <consortium name="The Broad Institute Genome Sequencing Center for Infectious Disease"/>
            <person name="Wu L."/>
            <person name="Ma J."/>
        </authorList>
    </citation>
    <scope>NUCLEOTIDE SEQUENCE [LARGE SCALE GENOMIC DNA]</scope>
    <source>
        <strain evidence="3">KCTC 13193</strain>
    </source>
</reference>
<comment type="caution">
    <text evidence="2">The sequence shown here is derived from an EMBL/GenBank/DDBJ whole genome shotgun (WGS) entry which is preliminary data.</text>
</comment>
<keyword evidence="1" id="KW-0812">Transmembrane</keyword>
<dbReference type="Pfam" id="PF17099">
    <property type="entry name" value="TrpP"/>
    <property type="match status" value="1"/>
</dbReference>
<evidence type="ECO:0000313" key="2">
    <source>
        <dbReference type="EMBL" id="MFC2949983.1"/>
    </source>
</evidence>
<proteinExistence type="predicted"/>
<sequence length="176" mass="18640">MNTRILVILSLLIGIGTVLHAVVPPVLFGVKPDMLLSMMFLGIILFPKPKYVLLLSIATGIISALTTSAPGGQIANIIDKPITAMVFLGMFLLIRKHVPTTVTAPVLTAVGTMISGSIFLSVALFIVGMMEGGFLALFLAVVLPAAAVNTILMVILYPIVQGIFNRSRPITATQNI</sequence>
<dbReference type="InterPro" id="IPR031360">
    <property type="entry name" value="TrpP"/>
</dbReference>
<dbReference type="EMBL" id="JBHRRZ010000039">
    <property type="protein sequence ID" value="MFC2949983.1"/>
    <property type="molecule type" value="Genomic_DNA"/>
</dbReference>
<evidence type="ECO:0000313" key="3">
    <source>
        <dbReference type="Proteomes" id="UP001595387"/>
    </source>
</evidence>
<feature type="transmembrane region" description="Helical" evidence="1">
    <location>
        <begin position="134"/>
        <end position="160"/>
    </location>
</feature>
<accession>A0ABV7AAZ4</accession>
<feature type="transmembrane region" description="Helical" evidence="1">
    <location>
        <begin position="51"/>
        <end position="71"/>
    </location>
</feature>
<feature type="transmembrane region" description="Helical" evidence="1">
    <location>
        <begin position="6"/>
        <end position="30"/>
    </location>
</feature>
<dbReference type="Proteomes" id="UP001595387">
    <property type="component" value="Unassembled WGS sequence"/>
</dbReference>
<keyword evidence="1" id="KW-0472">Membrane</keyword>
<evidence type="ECO:0000256" key="1">
    <source>
        <dbReference type="SAM" id="Phobius"/>
    </source>
</evidence>
<protein>
    <submittedName>
        <fullName evidence="2">Tryptophan transporter</fullName>
    </submittedName>
</protein>
<feature type="transmembrane region" description="Helical" evidence="1">
    <location>
        <begin position="106"/>
        <end position="128"/>
    </location>
</feature>
<dbReference type="RefSeq" id="WP_390307943.1">
    <property type="nucleotide sequence ID" value="NZ_JBHRRZ010000039.1"/>
</dbReference>
<name>A0ABV7AAZ4_9BACI</name>
<keyword evidence="3" id="KW-1185">Reference proteome</keyword>
<feature type="transmembrane region" description="Helical" evidence="1">
    <location>
        <begin position="77"/>
        <end position="94"/>
    </location>
</feature>